<keyword evidence="3" id="KW-1185">Reference proteome</keyword>
<proteinExistence type="predicted"/>
<comment type="caution">
    <text evidence="2">The sequence shown here is derived from an EMBL/GenBank/DDBJ whole genome shotgun (WGS) entry which is preliminary data.</text>
</comment>
<dbReference type="Pfam" id="PF09527">
    <property type="entry name" value="ATPase_gene1"/>
    <property type="match status" value="1"/>
</dbReference>
<feature type="transmembrane region" description="Helical" evidence="1">
    <location>
        <begin position="46"/>
        <end position="64"/>
    </location>
</feature>
<evidence type="ECO:0000313" key="2">
    <source>
        <dbReference type="EMBL" id="MFD2598529.1"/>
    </source>
</evidence>
<dbReference type="InterPro" id="IPR032820">
    <property type="entry name" value="ATPase_put"/>
</dbReference>
<dbReference type="Proteomes" id="UP001597393">
    <property type="component" value="Unassembled WGS sequence"/>
</dbReference>
<sequence length="74" mass="8848">MSTNDKKKANKWLVFSTMPFQMGATIYAFYWVGQWLDHQYNVTGEWWMKGFTLLGVAASLYHFIRMVNYLNRDE</sequence>
<gene>
    <name evidence="2" type="ORF">ACFSQ3_06140</name>
</gene>
<protein>
    <submittedName>
        <fullName evidence="2">AtpZ/AtpI family protein</fullName>
    </submittedName>
</protein>
<dbReference type="EMBL" id="JBHUMA010000006">
    <property type="protein sequence ID" value="MFD2598529.1"/>
    <property type="molecule type" value="Genomic_DNA"/>
</dbReference>
<name>A0ABW5NKG6_9SPHI</name>
<dbReference type="RefSeq" id="WP_380868515.1">
    <property type="nucleotide sequence ID" value="NZ_JBHUMA010000006.1"/>
</dbReference>
<reference evidence="3" key="1">
    <citation type="journal article" date="2019" name="Int. J. Syst. Evol. Microbiol.">
        <title>The Global Catalogue of Microorganisms (GCM) 10K type strain sequencing project: providing services to taxonomists for standard genome sequencing and annotation.</title>
        <authorList>
            <consortium name="The Broad Institute Genomics Platform"/>
            <consortium name="The Broad Institute Genome Sequencing Center for Infectious Disease"/>
            <person name="Wu L."/>
            <person name="Ma J."/>
        </authorList>
    </citation>
    <scope>NUCLEOTIDE SEQUENCE [LARGE SCALE GENOMIC DNA]</scope>
    <source>
        <strain evidence="3">KCTC 42248</strain>
    </source>
</reference>
<keyword evidence="1" id="KW-0812">Transmembrane</keyword>
<keyword evidence="1" id="KW-1133">Transmembrane helix</keyword>
<organism evidence="2 3">
    <name type="scientific">Sphingobacterium corticis</name>
    <dbReference type="NCBI Taxonomy" id="1812823"/>
    <lineage>
        <taxon>Bacteria</taxon>
        <taxon>Pseudomonadati</taxon>
        <taxon>Bacteroidota</taxon>
        <taxon>Sphingobacteriia</taxon>
        <taxon>Sphingobacteriales</taxon>
        <taxon>Sphingobacteriaceae</taxon>
        <taxon>Sphingobacterium</taxon>
    </lineage>
</organism>
<evidence type="ECO:0000313" key="3">
    <source>
        <dbReference type="Proteomes" id="UP001597393"/>
    </source>
</evidence>
<feature type="transmembrane region" description="Helical" evidence="1">
    <location>
        <begin position="12"/>
        <end position="31"/>
    </location>
</feature>
<accession>A0ABW5NKG6</accession>
<keyword evidence="1" id="KW-0472">Membrane</keyword>
<evidence type="ECO:0000256" key="1">
    <source>
        <dbReference type="SAM" id="Phobius"/>
    </source>
</evidence>